<feature type="binding site" evidence="2">
    <location>
        <position position="10"/>
    </location>
    <ligand>
        <name>Zn(2+)</name>
        <dbReference type="ChEBI" id="CHEBI:29105"/>
        <label>1</label>
    </ligand>
</feature>
<dbReference type="Gene3D" id="3.30.1360.130">
    <property type="entry name" value="Dipeptide transport protein"/>
    <property type="match status" value="1"/>
</dbReference>
<protein>
    <submittedName>
        <fullName evidence="3">M55 family metallopeptidase</fullName>
    </submittedName>
</protein>
<dbReference type="RefSeq" id="WP_262430879.1">
    <property type="nucleotide sequence ID" value="NZ_JACRTG010000034.1"/>
</dbReference>
<organism evidence="3 4">
    <name type="scientific">Paratissierella segnis</name>
    <dbReference type="NCBI Taxonomy" id="2763679"/>
    <lineage>
        <taxon>Bacteria</taxon>
        <taxon>Bacillati</taxon>
        <taxon>Bacillota</taxon>
        <taxon>Tissierellia</taxon>
        <taxon>Tissierellales</taxon>
        <taxon>Tissierellaceae</taxon>
        <taxon>Paratissierella</taxon>
    </lineage>
</organism>
<feature type="binding site" evidence="2">
    <location>
        <position position="105"/>
    </location>
    <ligand>
        <name>Zn(2+)</name>
        <dbReference type="ChEBI" id="CHEBI:29105"/>
        <label>2</label>
    </ligand>
</feature>
<dbReference type="InterPro" id="IPR036177">
    <property type="entry name" value="Peptidase_M55_sf"/>
</dbReference>
<feature type="binding site" evidence="2">
    <location>
        <position position="60"/>
    </location>
    <ligand>
        <name>Zn(2+)</name>
        <dbReference type="ChEBI" id="CHEBI:29105"/>
        <label>2</label>
    </ligand>
</feature>
<dbReference type="SUPFAM" id="SSF63992">
    <property type="entry name" value="Dipeptide transport protein"/>
    <property type="match status" value="1"/>
</dbReference>
<dbReference type="Gene3D" id="3.40.50.10780">
    <property type="entry name" value="Dipeptide transport protein"/>
    <property type="match status" value="1"/>
</dbReference>
<dbReference type="Proteomes" id="UP000601171">
    <property type="component" value="Unassembled WGS sequence"/>
</dbReference>
<dbReference type="CDD" id="cd08770">
    <property type="entry name" value="DAP_dppA_3"/>
    <property type="match status" value="1"/>
</dbReference>
<keyword evidence="4" id="KW-1185">Reference proteome</keyword>
<dbReference type="PIRSF" id="PIRSF015853">
    <property type="entry name" value="Pep_DppA"/>
    <property type="match status" value="1"/>
</dbReference>
<accession>A0A926EXL3</accession>
<dbReference type="InterPro" id="IPR027476">
    <property type="entry name" value="DppA_N"/>
</dbReference>
<feature type="binding site" evidence="2">
    <location>
        <position position="8"/>
    </location>
    <ligand>
        <name>Zn(2+)</name>
        <dbReference type="ChEBI" id="CHEBI:29105"/>
        <label>1</label>
    </ligand>
</feature>
<dbReference type="AlphaFoldDB" id="A0A926EXL3"/>
<dbReference type="InterPro" id="IPR007035">
    <property type="entry name" value="Peptidase_M55"/>
</dbReference>
<reference evidence="3" key="1">
    <citation type="submission" date="2020-08" db="EMBL/GenBank/DDBJ databases">
        <title>Genome public.</title>
        <authorList>
            <person name="Liu C."/>
            <person name="Sun Q."/>
        </authorList>
    </citation>
    <scope>NUCLEOTIDE SEQUENCE</scope>
    <source>
        <strain evidence="3">BX21</strain>
    </source>
</reference>
<sequence length="265" mass="29615">MKIFISADIEGVSGSTAWDETERGNELYDYFANQMTLEVKAACEGANEAGAKEIVIKDAHSSGRNIDHRKLPKNAKLIRSWAGHPFSMAEELDDTFDAIIFIGYHSAAGRDTNPLSHTMNTSLDCIKLNNQIASEFLLHAYIAAYLDVPIALLSGDAGLCEEVKELNENIKTIAVKEGKGNSTINLHPELACDLIKQGVKEILSKDLSYNRIELPKSFILEMRYREHKDAYKRQFYPGVIKTDENTISLKSNDYMDIVKAVHFLA</sequence>
<evidence type="ECO:0000256" key="2">
    <source>
        <dbReference type="PIRSR" id="PIRSR015853-2"/>
    </source>
</evidence>
<proteinExistence type="predicted"/>
<feature type="binding site" evidence="2">
    <location>
        <position position="135"/>
    </location>
    <ligand>
        <name>Zn(2+)</name>
        <dbReference type="ChEBI" id="CHEBI:29105"/>
        <label>2</label>
    </ligand>
</feature>
<evidence type="ECO:0000313" key="3">
    <source>
        <dbReference type="EMBL" id="MBC8589412.1"/>
    </source>
</evidence>
<dbReference type="GO" id="GO:0046872">
    <property type="term" value="F:metal ion binding"/>
    <property type="evidence" value="ECO:0007669"/>
    <property type="project" value="UniProtKB-KW"/>
</dbReference>
<keyword evidence="2" id="KW-0862">Zinc</keyword>
<feature type="binding site" evidence="2">
    <location>
        <position position="8"/>
    </location>
    <ligand>
        <name>Zn(2+)</name>
        <dbReference type="ChEBI" id="CHEBI:29105"/>
        <label>2</label>
    </ligand>
</feature>
<evidence type="ECO:0000313" key="4">
    <source>
        <dbReference type="Proteomes" id="UP000601171"/>
    </source>
</evidence>
<keyword evidence="2" id="KW-0479">Metal-binding</keyword>
<evidence type="ECO:0000256" key="1">
    <source>
        <dbReference type="PIRSR" id="PIRSR015853-1"/>
    </source>
</evidence>
<comment type="caution">
    <text evidence="3">The sequence shown here is derived from an EMBL/GenBank/DDBJ whole genome shotgun (WGS) entry which is preliminary data.</text>
</comment>
<dbReference type="EMBL" id="JACRTG010000034">
    <property type="protein sequence ID" value="MBC8589412.1"/>
    <property type="molecule type" value="Genomic_DNA"/>
</dbReference>
<gene>
    <name evidence="3" type="ORF">H8707_14445</name>
</gene>
<name>A0A926EXL3_9FIRM</name>
<dbReference type="Pfam" id="PF04951">
    <property type="entry name" value="Peptidase_M55"/>
    <property type="match status" value="1"/>
</dbReference>
<feature type="active site" description="Nucleophile" evidence="1">
    <location>
        <position position="117"/>
    </location>
</feature>